<comment type="caution">
    <text evidence="20">The sequence shown here is derived from an EMBL/GenBank/DDBJ whole genome shotgun (WGS) entry which is preliminary data.</text>
</comment>
<dbReference type="NCBIfam" id="TIGR00179">
    <property type="entry name" value="murB"/>
    <property type="match status" value="1"/>
</dbReference>
<evidence type="ECO:0000313" key="18">
    <source>
        <dbReference type="EMBL" id="HCO69769.1"/>
    </source>
</evidence>
<evidence type="ECO:0000256" key="14">
    <source>
        <dbReference type="ARBA" id="ARBA00023316"/>
    </source>
</evidence>
<comment type="pathway">
    <text evidence="4 16">Cell wall biogenesis; peptidoglycan biosynthesis.</text>
</comment>
<evidence type="ECO:0000256" key="10">
    <source>
        <dbReference type="ARBA" id="ARBA00022960"/>
    </source>
</evidence>
<feature type="active site" evidence="16">
    <location>
        <position position="176"/>
    </location>
</feature>
<dbReference type="Pfam" id="PF01565">
    <property type="entry name" value="FAD_binding_4"/>
    <property type="match status" value="1"/>
</dbReference>
<feature type="domain" description="FAD-binding PCMH-type" evidence="17">
    <location>
        <begin position="33"/>
        <end position="197"/>
    </location>
</feature>
<dbReference type="GO" id="GO:0051301">
    <property type="term" value="P:cell division"/>
    <property type="evidence" value="ECO:0007669"/>
    <property type="project" value="UniProtKB-KW"/>
</dbReference>
<dbReference type="Gene3D" id="3.30.43.10">
    <property type="entry name" value="Uridine Diphospho-n-acetylenolpyruvylglucosamine Reductase, domain 2"/>
    <property type="match status" value="1"/>
</dbReference>
<keyword evidence="10 16" id="KW-0133">Cell shape</keyword>
<keyword evidence="12 16" id="KW-0560">Oxidoreductase</keyword>
<dbReference type="GO" id="GO:0008360">
    <property type="term" value="P:regulation of cell shape"/>
    <property type="evidence" value="ECO:0007669"/>
    <property type="project" value="UniProtKB-KW"/>
</dbReference>
<dbReference type="GO" id="GO:0009252">
    <property type="term" value="P:peptidoglycan biosynthetic process"/>
    <property type="evidence" value="ECO:0007669"/>
    <property type="project" value="UniProtKB-UniRule"/>
</dbReference>
<dbReference type="SUPFAM" id="SSF56176">
    <property type="entry name" value="FAD-binding/transporter-associated domain-like"/>
    <property type="match status" value="1"/>
</dbReference>
<comment type="cofactor">
    <cofactor evidence="1 16">
        <name>FAD</name>
        <dbReference type="ChEBI" id="CHEBI:57692"/>
    </cofactor>
</comment>
<dbReference type="Proteomes" id="UP000054260">
    <property type="component" value="Unassembled WGS sequence"/>
</dbReference>
<name>A0A101I8P6_9BACT</name>
<comment type="similarity">
    <text evidence="16">Belongs to the MurB family.</text>
</comment>
<evidence type="ECO:0000256" key="3">
    <source>
        <dbReference type="ARBA" id="ARBA00004496"/>
    </source>
</evidence>
<dbReference type="GO" id="GO:0005829">
    <property type="term" value="C:cytosol"/>
    <property type="evidence" value="ECO:0007669"/>
    <property type="project" value="TreeGrafter"/>
</dbReference>
<evidence type="ECO:0000256" key="2">
    <source>
        <dbReference type="ARBA" id="ARBA00003921"/>
    </source>
</evidence>
<evidence type="ECO:0000313" key="21">
    <source>
        <dbReference type="Proteomes" id="UP000054260"/>
    </source>
</evidence>
<keyword evidence="11 16" id="KW-0573">Peptidoglycan synthesis</keyword>
<evidence type="ECO:0000313" key="23">
    <source>
        <dbReference type="Proteomes" id="UP000264215"/>
    </source>
</evidence>
<gene>
    <name evidence="16" type="primary">murB</name>
    <name evidence="18" type="ORF">DIT26_04165</name>
    <name evidence="19" type="ORF">XD86_0186</name>
    <name evidence="20" type="ORF">XE02_0496</name>
</gene>
<comment type="catalytic activity">
    <reaction evidence="15 16">
        <text>UDP-N-acetyl-alpha-D-muramate + NADP(+) = UDP-N-acetyl-3-O-(1-carboxyvinyl)-alpha-D-glucosamine + NADPH + H(+)</text>
        <dbReference type="Rhea" id="RHEA:12248"/>
        <dbReference type="ChEBI" id="CHEBI:15378"/>
        <dbReference type="ChEBI" id="CHEBI:57783"/>
        <dbReference type="ChEBI" id="CHEBI:58349"/>
        <dbReference type="ChEBI" id="CHEBI:68483"/>
        <dbReference type="ChEBI" id="CHEBI:70757"/>
        <dbReference type="EC" id="1.3.1.98"/>
    </reaction>
</comment>
<evidence type="ECO:0000259" key="17">
    <source>
        <dbReference type="PROSITE" id="PS51387"/>
    </source>
</evidence>
<dbReference type="EMBL" id="LGGW01000030">
    <property type="protein sequence ID" value="KUK90529.1"/>
    <property type="molecule type" value="Genomic_DNA"/>
</dbReference>
<feature type="active site" description="Proton donor" evidence="16">
    <location>
        <position position="226"/>
    </location>
</feature>
<dbReference type="SUPFAM" id="SSF56194">
    <property type="entry name" value="Uridine diphospho-N-Acetylenolpyruvylglucosamine reductase, MurB, C-terminal domain"/>
    <property type="match status" value="1"/>
</dbReference>
<dbReference type="PANTHER" id="PTHR21071:SF4">
    <property type="entry name" value="UDP-N-ACETYLENOLPYRUVOYLGLUCOSAMINE REDUCTASE"/>
    <property type="match status" value="1"/>
</dbReference>
<dbReference type="UniPathway" id="UPA00219"/>
<reference evidence="20" key="1">
    <citation type="journal article" date="2015" name="MBio">
        <title>Genome-resolved metagenomic analysis reveals roles for candidate phyla and other microbial community members in biogeochemical transformations in oil reservoirs.</title>
        <authorList>
            <person name="Hu P."/>
            <person name="Tom L."/>
            <person name="Singh A."/>
            <person name="Thomas B.C."/>
            <person name="Baker B.J."/>
            <person name="Piceno Y.M."/>
            <person name="Andersen G.L."/>
            <person name="Banfield J.F."/>
        </authorList>
    </citation>
    <scope>NUCLEOTIDE SEQUENCE [LARGE SCALE GENOMIC DNA]</scope>
    <source>
        <strain evidence="19">46_47</strain>
        <strain evidence="20">46_70</strain>
    </source>
</reference>
<evidence type="ECO:0000256" key="6">
    <source>
        <dbReference type="ARBA" id="ARBA00022618"/>
    </source>
</evidence>
<dbReference type="GO" id="GO:0071949">
    <property type="term" value="F:FAD binding"/>
    <property type="evidence" value="ECO:0007669"/>
    <property type="project" value="InterPro"/>
</dbReference>
<dbReference type="InterPro" id="IPR006094">
    <property type="entry name" value="Oxid_FAD_bind_N"/>
</dbReference>
<dbReference type="HAMAP" id="MF_00037">
    <property type="entry name" value="MurB"/>
    <property type="match status" value="1"/>
</dbReference>
<accession>A0A101I8P6</accession>
<evidence type="ECO:0000313" key="19">
    <source>
        <dbReference type="EMBL" id="KUK68446.1"/>
    </source>
</evidence>
<dbReference type="Gene3D" id="3.30.465.10">
    <property type="match status" value="1"/>
</dbReference>
<dbReference type="InterPro" id="IPR036318">
    <property type="entry name" value="FAD-bd_PCMH-like_sf"/>
</dbReference>
<keyword evidence="13 16" id="KW-0131">Cell cycle</keyword>
<proteinExistence type="inferred from homology"/>
<protein>
    <recommendedName>
        <fullName evidence="16">UDP-N-acetylenolpyruvoylglucosamine reductase</fullName>
        <ecNumber evidence="16">1.3.1.98</ecNumber>
    </recommendedName>
    <alternativeName>
        <fullName evidence="16">UDP-N-acetylmuramate dehydrogenase</fullName>
    </alternativeName>
</protein>
<dbReference type="PROSITE" id="PS51387">
    <property type="entry name" value="FAD_PCMH"/>
    <property type="match status" value="1"/>
</dbReference>
<keyword evidence="9 16" id="KW-0521">NADP</keyword>
<keyword evidence="8 16" id="KW-0274">FAD</keyword>
<keyword evidence="6 16" id="KW-0132">Cell division</keyword>
<dbReference type="EMBL" id="DQBS01000103">
    <property type="protein sequence ID" value="HCO69769.1"/>
    <property type="molecule type" value="Genomic_DNA"/>
</dbReference>
<evidence type="ECO:0000256" key="16">
    <source>
        <dbReference type="HAMAP-Rule" id="MF_00037"/>
    </source>
</evidence>
<dbReference type="PATRIC" id="fig|1236046.5.peg.1737"/>
<evidence type="ECO:0000256" key="8">
    <source>
        <dbReference type="ARBA" id="ARBA00022827"/>
    </source>
</evidence>
<dbReference type="InterPro" id="IPR016166">
    <property type="entry name" value="FAD-bd_PCMH"/>
</dbReference>
<evidence type="ECO:0000256" key="1">
    <source>
        <dbReference type="ARBA" id="ARBA00001974"/>
    </source>
</evidence>
<dbReference type="GO" id="GO:0071555">
    <property type="term" value="P:cell wall organization"/>
    <property type="evidence" value="ECO:0007669"/>
    <property type="project" value="UniProtKB-KW"/>
</dbReference>
<keyword evidence="5 16" id="KW-0963">Cytoplasm</keyword>
<keyword evidence="14 16" id="KW-0961">Cell wall biogenesis/degradation</keyword>
<dbReference type="InterPro" id="IPR016169">
    <property type="entry name" value="FAD-bd_PCMH_sub2"/>
</dbReference>
<evidence type="ECO:0000256" key="11">
    <source>
        <dbReference type="ARBA" id="ARBA00022984"/>
    </source>
</evidence>
<dbReference type="InterPro" id="IPR036635">
    <property type="entry name" value="MurB_C_sf"/>
</dbReference>
<reference evidence="21 22" key="2">
    <citation type="journal article" date="2015" name="MBio">
        <title>Genome-Resolved Metagenomic Analysis Reveals Roles for Candidate Phyla and Other Microbial Community Members in Biogeochemical Transformations in Oil Reservoirs.</title>
        <authorList>
            <person name="Hu P."/>
            <person name="Tom L."/>
            <person name="Singh A."/>
            <person name="Thomas B.C."/>
            <person name="Baker B.J."/>
            <person name="Piceno Y.M."/>
            <person name="Andersen G.L."/>
            <person name="Banfield J.F."/>
        </authorList>
    </citation>
    <scope>NUCLEOTIDE SEQUENCE [LARGE SCALE GENOMIC DNA]</scope>
</reference>
<dbReference type="InterPro" id="IPR011601">
    <property type="entry name" value="MurB_C"/>
</dbReference>
<dbReference type="Proteomes" id="UP000055014">
    <property type="component" value="Unassembled WGS sequence"/>
</dbReference>
<evidence type="ECO:0000256" key="13">
    <source>
        <dbReference type="ARBA" id="ARBA00023306"/>
    </source>
</evidence>
<feature type="active site" evidence="16">
    <location>
        <position position="297"/>
    </location>
</feature>
<evidence type="ECO:0000256" key="9">
    <source>
        <dbReference type="ARBA" id="ARBA00022857"/>
    </source>
</evidence>
<evidence type="ECO:0000313" key="20">
    <source>
        <dbReference type="EMBL" id="KUK90529.1"/>
    </source>
</evidence>
<dbReference type="EC" id="1.3.1.98" evidence="16"/>
<evidence type="ECO:0000256" key="15">
    <source>
        <dbReference type="ARBA" id="ARBA00048914"/>
    </source>
</evidence>
<dbReference type="EMBL" id="LGGH01000013">
    <property type="protein sequence ID" value="KUK68446.1"/>
    <property type="molecule type" value="Genomic_DNA"/>
</dbReference>
<dbReference type="Gene3D" id="3.90.78.10">
    <property type="entry name" value="UDP-N-acetylenolpyruvoylglucosamine reductase, C-terminal domain"/>
    <property type="match status" value="1"/>
</dbReference>
<sequence>MAKRELIDYFGSLYMRGADVRLNEPLKWHTTIRIGGPARVFVSPYSCESLSEIIGFVRSERIPYRIIGGGSNVVCPDRYEGVVVSTRNLNLVKSAGERIFVEAGASVNSLLWHCMSKGLTGMEFLTGLPGSIGGAVLMNAGAFGGEIGERVTKLLYLDDKSRIIEIDGKSAGFSYRNSIFRSGDGIVVGTEFSLERGEKSEIRRRMTEILGRRLEKQPLDEPSAGSVFMRPRPDFYVGSTIEKLGLKSLRVGGAEVSAKHAGFIVNKQNASQSDVLTLVEIVKNRVKEATGVDLRTEIEIWKEVNNG</sequence>
<comment type="subcellular location">
    <subcellularLocation>
        <location evidence="3 16">Cytoplasm</location>
    </subcellularLocation>
</comment>
<dbReference type="PANTHER" id="PTHR21071">
    <property type="entry name" value="UDP-N-ACETYLENOLPYRUVOYLGLUCOSAMINE REDUCTASE"/>
    <property type="match status" value="1"/>
</dbReference>
<keyword evidence="7 16" id="KW-0285">Flavoprotein</keyword>
<dbReference type="InterPro" id="IPR016167">
    <property type="entry name" value="FAD-bd_PCMH_sub1"/>
</dbReference>
<dbReference type="AlphaFoldDB" id="A0A101I8P6"/>
<reference evidence="18 23" key="3">
    <citation type="journal article" date="2018" name="Nat. Biotechnol.">
        <title>A standardized bacterial taxonomy based on genome phylogeny substantially revises the tree of life.</title>
        <authorList>
            <person name="Parks D.H."/>
            <person name="Chuvochina M."/>
            <person name="Waite D.W."/>
            <person name="Rinke C."/>
            <person name="Skarshewski A."/>
            <person name="Chaumeil P.A."/>
            <person name="Hugenholtz P."/>
        </authorList>
    </citation>
    <scope>NUCLEOTIDE SEQUENCE [LARGE SCALE GENOMIC DNA]</scope>
    <source>
        <strain evidence="18">UBA9905</strain>
    </source>
</reference>
<comment type="function">
    <text evidence="2 16">Cell wall formation.</text>
</comment>
<dbReference type="Pfam" id="PF02873">
    <property type="entry name" value="MurB_C"/>
    <property type="match status" value="1"/>
</dbReference>
<evidence type="ECO:0000256" key="4">
    <source>
        <dbReference type="ARBA" id="ARBA00004752"/>
    </source>
</evidence>
<organism evidence="20 22">
    <name type="scientific">Mesotoga infera</name>
    <dbReference type="NCBI Taxonomy" id="1236046"/>
    <lineage>
        <taxon>Bacteria</taxon>
        <taxon>Thermotogati</taxon>
        <taxon>Thermotogota</taxon>
        <taxon>Thermotogae</taxon>
        <taxon>Kosmotogales</taxon>
        <taxon>Kosmotogaceae</taxon>
        <taxon>Mesotoga</taxon>
    </lineage>
</organism>
<evidence type="ECO:0000256" key="12">
    <source>
        <dbReference type="ARBA" id="ARBA00023002"/>
    </source>
</evidence>
<dbReference type="GO" id="GO:0008762">
    <property type="term" value="F:UDP-N-acetylmuramate dehydrogenase activity"/>
    <property type="evidence" value="ECO:0007669"/>
    <property type="project" value="UniProtKB-UniRule"/>
</dbReference>
<evidence type="ECO:0000313" key="22">
    <source>
        <dbReference type="Proteomes" id="UP000055014"/>
    </source>
</evidence>
<dbReference type="InterPro" id="IPR003170">
    <property type="entry name" value="MurB"/>
</dbReference>
<dbReference type="Proteomes" id="UP000264215">
    <property type="component" value="Unassembled WGS sequence"/>
</dbReference>
<evidence type="ECO:0000256" key="5">
    <source>
        <dbReference type="ARBA" id="ARBA00022490"/>
    </source>
</evidence>
<dbReference type="NCBIfam" id="NF010480">
    <property type="entry name" value="PRK13905.1"/>
    <property type="match status" value="1"/>
</dbReference>
<evidence type="ECO:0000256" key="7">
    <source>
        <dbReference type="ARBA" id="ARBA00022630"/>
    </source>
</evidence>